<dbReference type="Gene3D" id="2.120.10.30">
    <property type="entry name" value="TolB, C-terminal domain"/>
    <property type="match status" value="1"/>
</dbReference>
<evidence type="ECO:0000313" key="4">
    <source>
        <dbReference type="EMBL" id="OXM13319.1"/>
    </source>
</evidence>
<feature type="chain" id="PRO_5012375695" description="Copper amine oxidase-like N-terminal domain-containing protein" evidence="1">
    <location>
        <begin position="25"/>
        <end position="428"/>
    </location>
</feature>
<dbReference type="EMBL" id="NMUQ01000003">
    <property type="protein sequence ID" value="OXM13319.1"/>
    <property type="molecule type" value="Genomic_DNA"/>
</dbReference>
<comment type="caution">
    <text evidence="4">The sequence shown here is derived from an EMBL/GenBank/DDBJ whole genome shotgun (WGS) entry which is preliminary data.</text>
</comment>
<keyword evidence="1" id="KW-0732">Signal</keyword>
<feature type="signal peptide" evidence="1">
    <location>
        <begin position="1"/>
        <end position="24"/>
    </location>
</feature>
<dbReference type="InterPro" id="IPR032485">
    <property type="entry name" value="LRP1-like_beta_prop"/>
</dbReference>
<dbReference type="SUPFAM" id="SSF69304">
    <property type="entry name" value="Tricorn protease N-terminal domain"/>
    <property type="match status" value="1"/>
</dbReference>
<sequence>MGTRVKMALLTLMLMTSLYSTTSAAEGTKPIVVKVNNQEVSFDVPPVNDEGKIFVPLRAIADALDVSISSWKGNQIKLTNGVISIDLQIGSSSYLLNGVNHTLDAPPRLQNGRTLVPIRFLSEMFGTDVFYADRVANIRTHKPDSPQEHELASEVTGNTSGNLGLDNKGQFAEYKGWVYFFNNTDKGKLYKQKTDGSDLQKVSNDTYVTNLNIVNQTIYYMTDHKIVKSDLDGKNRIVLQDFGASGLNVMVVAGEWIYFTQDKTNMFGQLYRMKLNGTSMELLESNPVSRFIVDRGRIYYAIYSQKLFTMNTDGTNKKKILNQGSILSLEKKDALLYVNNSGKLYTMKTDGTSSTLLLDRNAQNLNVHGNWLYYADYSEYSKKLYRIHLTDKTVQKLSDKKTYYLNIAGERIYYYNPDANENVVLDIP</sequence>
<name>A0A229NUH2_9BACL</name>
<dbReference type="InterPro" id="IPR011042">
    <property type="entry name" value="6-blade_b-propeller_TolB-like"/>
</dbReference>
<dbReference type="PANTHER" id="PTHR32256:SF17">
    <property type="entry name" value="EGF-LIKE DOMAIN-CONTAINING PROTEIN"/>
    <property type="match status" value="1"/>
</dbReference>
<dbReference type="AlphaFoldDB" id="A0A229NUH2"/>
<accession>A0A229NUH2</accession>
<dbReference type="InterPro" id="IPR012854">
    <property type="entry name" value="Cu_amine_oxidase-like_N"/>
</dbReference>
<dbReference type="RefSeq" id="WP_089526027.1">
    <property type="nucleotide sequence ID" value="NZ_NMUQ01000003.1"/>
</dbReference>
<dbReference type="Gene3D" id="3.30.457.10">
    <property type="entry name" value="Copper amine oxidase-like, N-terminal domain"/>
    <property type="match status" value="2"/>
</dbReference>
<evidence type="ECO:0008006" key="6">
    <source>
        <dbReference type="Google" id="ProtNLM"/>
    </source>
</evidence>
<organism evidence="4 5">
    <name type="scientific">Paenibacillus herberti</name>
    <dbReference type="NCBI Taxonomy" id="1619309"/>
    <lineage>
        <taxon>Bacteria</taxon>
        <taxon>Bacillati</taxon>
        <taxon>Bacillota</taxon>
        <taxon>Bacilli</taxon>
        <taxon>Bacillales</taxon>
        <taxon>Paenibacillaceae</taxon>
        <taxon>Paenibacillus</taxon>
    </lineage>
</organism>
<feature type="domain" description="Copper amine oxidase-like N-terminal" evidence="2">
    <location>
        <begin position="34"/>
        <end position="133"/>
    </location>
</feature>
<dbReference type="Pfam" id="PF07833">
    <property type="entry name" value="Cu_amine_oxidN1"/>
    <property type="match status" value="1"/>
</dbReference>
<dbReference type="Pfam" id="PF16472">
    <property type="entry name" value="DUF5050"/>
    <property type="match status" value="1"/>
</dbReference>
<gene>
    <name evidence="4" type="ORF">CGZ75_19825</name>
</gene>
<dbReference type="SUPFAM" id="SSF55383">
    <property type="entry name" value="Copper amine oxidase, domain N"/>
    <property type="match status" value="2"/>
</dbReference>
<evidence type="ECO:0000259" key="3">
    <source>
        <dbReference type="Pfam" id="PF16472"/>
    </source>
</evidence>
<dbReference type="Proteomes" id="UP000215145">
    <property type="component" value="Unassembled WGS sequence"/>
</dbReference>
<feature type="domain" description="Prolow-density lipoprotein receptor-related protein 1-like beta-propeller" evidence="3">
    <location>
        <begin position="158"/>
        <end position="422"/>
    </location>
</feature>
<evidence type="ECO:0000259" key="2">
    <source>
        <dbReference type="Pfam" id="PF07833"/>
    </source>
</evidence>
<proteinExistence type="predicted"/>
<reference evidence="4 5" key="1">
    <citation type="submission" date="2017-07" db="EMBL/GenBank/DDBJ databases">
        <title>Paenibacillus herberti R33 genome sequencing and assembly.</title>
        <authorList>
            <person name="Su W."/>
        </authorList>
    </citation>
    <scope>NUCLEOTIDE SEQUENCE [LARGE SCALE GENOMIC DNA]</scope>
    <source>
        <strain evidence="4 5">R33</strain>
    </source>
</reference>
<dbReference type="PANTHER" id="PTHR32256">
    <property type="match status" value="1"/>
</dbReference>
<protein>
    <recommendedName>
        <fullName evidence="6">Copper amine oxidase-like N-terminal domain-containing protein</fullName>
    </recommendedName>
</protein>
<evidence type="ECO:0000313" key="5">
    <source>
        <dbReference type="Proteomes" id="UP000215145"/>
    </source>
</evidence>
<dbReference type="InterPro" id="IPR036582">
    <property type="entry name" value="Mao_N_sf"/>
</dbReference>
<evidence type="ECO:0000256" key="1">
    <source>
        <dbReference type="SAM" id="SignalP"/>
    </source>
</evidence>
<dbReference type="InterPro" id="IPR053369">
    <property type="entry name" value="SrfA-induced_signal"/>
</dbReference>
<dbReference type="OrthoDB" id="1889751at2"/>
<keyword evidence="5" id="KW-1185">Reference proteome</keyword>